<feature type="region of interest" description="Disordered" evidence="5">
    <location>
        <begin position="93"/>
        <end position="131"/>
    </location>
</feature>
<dbReference type="SUPFAM" id="SSF47769">
    <property type="entry name" value="SAM/Pointed domain"/>
    <property type="match status" value="1"/>
</dbReference>
<evidence type="ECO:0000256" key="3">
    <source>
        <dbReference type="ARBA" id="ARBA00022737"/>
    </source>
</evidence>
<dbReference type="GO" id="GO:0035591">
    <property type="term" value="F:signaling adaptor activity"/>
    <property type="evidence" value="ECO:0007669"/>
    <property type="project" value="InterPro"/>
</dbReference>
<evidence type="ECO:0000313" key="8">
    <source>
        <dbReference type="Proteomes" id="UP000485058"/>
    </source>
</evidence>
<dbReference type="GO" id="GO:0034128">
    <property type="term" value="P:negative regulation of MyD88-independent toll-like receptor signaling pathway"/>
    <property type="evidence" value="ECO:0007669"/>
    <property type="project" value="InterPro"/>
</dbReference>
<feature type="non-terminal residue" evidence="7">
    <location>
        <position position="186"/>
    </location>
</feature>
<organism evidence="7 8">
    <name type="scientific">Haematococcus lacustris</name>
    <name type="common">Green alga</name>
    <name type="synonym">Haematococcus pluvialis</name>
    <dbReference type="NCBI Taxonomy" id="44745"/>
    <lineage>
        <taxon>Eukaryota</taxon>
        <taxon>Viridiplantae</taxon>
        <taxon>Chlorophyta</taxon>
        <taxon>core chlorophytes</taxon>
        <taxon>Chlorophyceae</taxon>
        <taxon>CS clade</taxon>
        <taxon>Chlamydomonadales</taxon>
        <taxon>Haematococcaceae</taxon>
        <taxon>Haematococcus</taxon>
    </lineage>
</organism>
<dbReference type="InterPro" id="IPR013761">
    <property type="entry name" value="SAM/pointed_sf"/>
</dbReference>
<dbReference type="PANTHER" id="PTHR22998:SF1">
    <property type="entry name" value="NAD(+) HYDROLASE SARM1"/>
    <property type="match status" value="1"/>
</dbReference>
<keyword evidence="3" id="KW-0677">Repeat</keyword>
<dbReference type="PANTHER" id="PTHR22998">
    <property type="entry name" value="SARM1"/>
    <property type="match status" value="1"/>
</dbReference>
<name>A0A699ZJ60_HAELA</name>
<proteinExistence type="predicted"/>
<evidence type="ECO:0000313" key="7">
    <source>
        <dbReference type="EMBL" id="GFH22797.1"/>
    </source>
</evidence>
<protein>
    <submittedName>
        <fullName evidence="7">SAM domain-containing protein</fullName>
    </submittedName>
</protein>
<gene>
    <name evidence="7" type="ORF">HaLaN_20310</name>
</gene>
<keyword evidence="4" id="KW-0378">Hydrolase</keyword>
<feature type="domain" description="SAM" evidence="6">
    <location>
        <begin position="26"/>
        <end position="90"/>
    </location>
</feature>
<comment type="subcellular location">
    <subcellularLocation>
        <location evidence="1">Cytoplasm</location>
    </subcellularLocation>
</comment>
<dbReference type="SMART" id="SM00454">
    <property type="entry name" value="SAM"/>
    <property type="match status" value="1"/>
</dbReference>
<evidence type="ECO:0000256" key="4">
    <source>
        <dbReference type="ARBA" id="ARBA00022801"/>
    </source>
</evidence>
<dbReference type="Gene3D" id="1.10.150.50">
    <property type="entry name" value="Transcription Factor, Ets-1"/>
    <property type="match status" value="1"/>
</dbReference>
<evidence type="ECO:0000256" key="5">
    <source>
        <dbReference type="SAM" id="MobiDB-lite"/>
    </source>
</evidence>
<sequence>MGPVSDVEARVEVAVREALGRPVTSWDVRDVCNWVQAIGFPQYRTKFAHNSVKGDLLLRLTDDELARQLGILPLGHRQALRDKIDELKAWVPPEGYGQQASSPRHSPAPPDLLLPEPFLGPAQGKMRAEEQRDRLRYEMDRARTKAAQASIVLEQVARVKALADEENLRLRGQLQVVDQKAQQRSR</sequence>
<accession>A0A699ZJ60</accession>
<comment type="caution">
    <text evidence="7">The sequence shown here is derived from an EMBL/GenBank/DDBJ whole genome shotgun (WGS) entry which is preliminary data.</text>
</comment>
<dbReference type="PROSITE" id="PS50105">
    <property type="entry name" value="SAM_DOMAIN"/>
    <property type="match status" value="1"/>
</dbReference>
<evidence type="ECO:0000256" key="2">
    <source>
        <dbReference type="ARBA" id="ARBA00022490"/>
    </source>
</evidence>
<evidence type="ECO:0000259" key="6">
    <source>
        <dbReference type="PROSITE" id="PS50105"/>
    </source>
</evidence>
<dbReference type="Proteomes" id="UP000485058">
    <property type="component" value="Unassembled WGS sequence"/>
</dbReference>
<keyword evidence="8" id="KW-1185">Reference proteome</keyword>
<dbReference type="InterPro" id="IPR001660">
    <property type="entry name" value="SAM"/>
</dbReference>
<dbReference type="GO" id="GO:0048678">
    <property type="term" value="P:response to axon injury"/>
    <property type="evidence" value="ECO:0007669"/>
    <property type="project" value="InterPro"/>
</dbReference>
<reference evidence="7 8" key="1">
    <citation type="submission" date="2020-02" db="EMBL/GenBank/DDBJ databases">
        <title>Draft genome sequence of Haematococcus lacustris strain NIES-144.</title>
        <authorList>
            <person name="Morimoto D."/>
            <person name="Nakagawa S."/>
            <person name="Yoshida T."/>
            <person name="Sawayama S."/>
        </authorList>
    </citation>
    <scope>NUCLEOTIDE SEQUENCE [LARGE SCALE GENOMIC DNA]</scope>
    <source>
        <strain evidence="7 8">NIES-144</strain>
    </source>
</reference>
<dbReference type="AlphaFoldDB" id="A0A699ZJ60"/>
<dbReference type="GO" id="GO:0003953">
    <property type="term" value="F:NAD+ nucleosidase activity"/>
    <property type="evidence" value="ECO:0007669"/>
    <property type="project" value="InterPro"/>
</dbReference>
<keyword evidence="2" id="KW-0963">Cytoplasm</keyword>
<dbReference type="InterPro" id="IPR039184">
    <property type="entry name" value="SARM1"/>
</dbReference>
<dbReference type="GO" id="GO:0005737">
    <property type="term" value="C:cytoplasm"/>
    <property type="evidence" value="ECO:0007669"/>
    <property type="project" value="UniProtKB-SubCell"/>
</dbReference>
<dbReference type="Pfam" id="PF00536">
    <property type="entry name" value="SAM_1"/>
    <property type="match status" value="1"/>
</dbReference>
<evidence type="ECO:0000256" key="1">
    <source>
        <dbReference type="ARBA" id="ARBA00004496"/>
    </source>
</evidence>
<dbReference type="EMBL" id="BLLF01002125">
    <property type="protein sequence ID" value="GFH22797.1"/>
    <property type="molecule type" value="Genomic_DNA"/>
</dbReference>